<dbReference type="EMBL" id="FUFT01000013">
    <property type="protein sequence ID" value="SJL85372.1"/>
    <property type="molecule type" value="Genomic_DNA"/>
</dbReference>
<name>A0A1R4B8Y0_9VIBR</name>
<evidence type="ECO:0000256" key="5">
    <source>
        <dbReference type="ARBA" id="ARBA00022777"/>
    </source>
</evidence>
<evidence type="ECO:0000256" key="1">
    <source>
        <dbReference type="ARBA" id="ARBA00009018"/>
    </source>
</evidence>
<dbReference type="OrthoDB" id="9812943at2"/>
<dbReference type="EC" id="2.7.1.24" evidence="8 9"/>
<evidence type="ECO:0000256" key="6">
    <source>
        <dbReference type="ARBA" id="ARBA00022840"/>
    </source>
</evidence>
<comment type="pathway">
    <text evidence="8">Cofactor biosynthesis; coenzyme A biosynthesis; CoA from (R)-pantothenate: step 5/5.</text>
</comment>
<keyword evidence="7 8" id="KW-0173">Coenzyme A biosynthesis</keyword>
<proteinExistence type="inferred from homology"/>
<evidence type="ECO:0000256" key="8">
    <source>
        <dbReference type="HAMAP-Rule" id="MF_00376"/>
    </source>
</evidence>
<evidence type="ECO:0000256" key="9">
    <source>
        <dbReference type="NCBIfam" id="TIGR00152"/>
    </source>
</evidence>
<keyword evidence="5 8" id="KW-0418">Kinase</keyword>
<dbReference type="HAMAP" id="MF_00376">
    <property type="entry name" value="Dephospho_CoA_kinase"/>
    <property type="match status" value="1"/>
</dbReference>
<keyword evidence="11" id="KW-1185">Reference proteome</keyword>
<comment type="subcellular location">
    <subcellularLocation>
        <location evidence="8">Cytoplasm</location>
    </subcellularLocation>
</comment>
<accession>A0A1R4B8Y0</accession>
<sequence>MALVIGVTGGISSGKSTVANLFHEHFAIDIVDADLVARDVVAPGTEGLAQIVEHFGEQILNHDHSLNRSRLRHCIFANEHEKQWLNHLLHPMIRQQMQAQLAQVTSPYALLVVPLLIENQLQSLVDRILVIDVPETIQIERTMQRDKVSAEQVSAILASQATREERLSHADDVICNHLLDNPLLPQVTQLHQTYLALSKQPEQSE</sequence>
<dbReference type="STRING" id="1918946.VPAL9027_03411"/>
<evidence type="ECO:0000256" key="2">
    <source>
        <dbReference type="ARBA" id="ARBA00022490"/>
    </source>
</evidence>
<dbReference type="InterPro" id="IPR027417">
    <property type="entry name" value="P-loop_NTPase"/>
</dbReference>
<dbReference type="CDD" id="cd02022">
    <property type="entry name" value="DPCK"/>
    <property type="match status" value="1"/>
</dbReference>
<dbReference type="PANTHER" id="PTHR10695:SF46">
    <property type="entry name" value="BIFUNCTIONAL COENZYME A SYNTHASE-RELATED"/>
    <property type="match status" value="1"/>
</dbReference>
<dbReference type="Proteomes" id="UP000189475">
    <property type="component" value="Unassembled WGS sequence"/>
</dbReference>
<dbReference type="InterPro" id="IPR001977">
    <property type="entry name" value="Depp_CoAkinase"/>
</dbReference>
<dbReference type="GO" id="GO:0004140">
    <property type="term" value="F:dephospho-CoA kinase activity"/>
    <property type="evidence" value="ECO:0007669"/>
    <property type="project" value="UniProtKB-UniRule"/>
</dbReference>
<evidence type="ECO:0000256" key="4">
    <source>
        <dbReference type="ARBA" id="ARBA00022741"/>
    </source>
</evidence>
<keyword evidence="3 8" id="KW-0808">Transferase</keyword>
<evidence type="ECO:0000256" key="3">
    <source>
        <dbReference type="ARBA" id="ARBA00022679"/>
    </source>
</evidence>
<dbReference type="GO" id="GO:0015937">
    <property type="term" value="P:coenzyme A biosynthetic process"/>
    <property type="evidence" value="ECO:0007669"/>
    <property type="project" value="UniProtKB-UniRule"/>
</dbReference>
<dbReference type="FunFam" id="3.40.50.300:FF:000518">
    <property type="entry name" value="Dephospho-CoA kinase"/>
    <property type="match status" value="1"/>
</dbReference>
<dbReference type="AlphaFoldDB" id="A0A1R4B8Y0"/>
<reference evidence="10 11" key="1">
    <citation type="submission" date="2017-02" db="EMBL/GenBank/DDBJ databases">
        <authorList>
            <person name="Peterson S.W."/>
        </authorList>
    </citation>
    <scope>NUCLEOTIDE SEQUENCE [LARGE SCALE GENOMIC DNA]</scope>
    <source>
        <strain evidence="10 11">CECT 9027</strain>
    </source>
</reference>
<comment type="similarity">
    <text evidence="1 8">Belongs to the CoaE family.</text>
</comment>
<dbReference type="NCBIfam" id="TIGR00152">
    <property type="entry name" value="dephospho-CoA kinase"/>
    <property type="match status" value="1"/>
</dbReference>
<keyword evidence="4 8" id="KW-0547">Nucleotide-binding</keyword>
<dbReference type="RefSeq" id="WP_077315755.1">
    <property type="nucleotide sequence ID" value="NZ_AP024887.1"/>
</dbReference>
<dbReference type="GO" id="GO:0005524">
    <property type="term" value="F:ATP binding"/>
    <property type="evidence" value="ECO:0007669"/>
    <property type="project" value="UniProtKB-UniRule"/>
</dbReference>
<evidence type="ECO:0000256" key="7">
    <source>
        <dbReference type="ARBA" id="ARBA00022993"/>
    </source>
</evidence>
<comment type="function">
    <text evidence="8">Catalyzes the phosphorylation of the 3'-hydroxyl group of dephosphocoenzyme A to form coenzyme A.</text>
</comment>
<dbReference type="PROSITE" id="PS51219">
    <property type="entry name" value="DPCK"/>
    <property type="match status" value="1"/>
</dbReference>
<dbReference type="Gene3D" id="3.40.50.300">
    <property type="entry name" value="P-loop containing nucleotide triphosphate hydrolases"/>
    <property type="match status" value="1"/>
</dbReference>
<dbReference type="GO" id="GO:0005737">
    <property type="term" value="C:cytoplasm"/>
    <property type="evidence" value="ECO:0007669"/>
    <property type="project" value="UniProtKB-SubCell"/>
</dbReference>
<protein>
    <recommendedName>
        <fullName evidence="8 9">Dephospho-CoA kinase</fullName>
        <ecNumber evidence="8 9">2.7.1.24</ecNumber>
    </recommendedName>
    <alternativeName>
        <fullName evidence="8">Dephosphocoenzyme A kinase</fullName>
    </alternativeName>
</protein>
<dbReference type="UniPathway" id="UPA00241">
    <property type="reaction ID" value="UER00356"/>
</dbReference>
<gene>
    <name evidence="8 10" type="primary">coaE</name>
    <name evidence="10" type="ORF">VPAL9027_03411</name>
</gene>
<dbReference type="SUPFAM" id="SSF52540">
    <property type="entry name" value="P-loop containing nucleoside triphosphate hydrolases"/>
    <property type="match status" value="1"/>
</dbReference>
<keyword evidence="2 8" id="KW-0963">Cytoplasm</keyword>
<organism evidence="10 11">
    <name type="scientific">Vibrio palustris</name>
    <dbReference type="NCBI Taxonomy" id="1918946"/>
    <lineage>
        <taxon>Bacteria</taxon>
        <taxon>Pseudomonadati</taxon>
        <taxon>Pseudomonadota</taxon>
        <taxon>Gammaproteobacteria</taxon>
        <taxon>Vibrionales</taxon>
        <taxon>Vibrionaceae</taxon>
        <taxon>Vibrio</taxon>
    </lineage>
</organism>
<comment type="catalytic activity">
    <reaction evidence="8">
        <text>3'-dephospho-CoA + ATP = ADP + CoA + H(+)</text>
        <dbReference type="Rhea" id="RHEA:18245"/>
        <dbReference type="ChEBI" id="CHEBI:15378"/>
        <dbReference type="ChEBI" id="CHEBI:30616"/>
        <dbReference type="ChEBI" id="CHEBI:57287"/>
        <dbReference type="ChEBI" id="CHEBI:57328"/>
        <dbReference type="ChEBI" id="CHEBI:456216"/>
        <dbReference type="EC" id="2.7.1.24"/>
    </reaction>
</comment>
<feature type="binding site" evidence="8">
    <location>
        <begin position="12"/>
        <end position="17"/>
    </location>
    <ligand>
        <name>ATP</name>
        <dbReference type="ChEBI" id="CHEBI:30616"/>
    </ligand>
</feature>
<dbReference type="PANTHER" id="PTHR10695">
    <property type="entry name" value="DEPHOSPHO-COA KINASE-RELATED"/>
    <property type="match status" value="1"/>
</dbReference>
<evidence type="ECO:0000313" key="11">
    <source>
        <dbReference type="Proteomes" id="UP000189475"/>
    </source>
</evidence>
<evidence type="ECO:0000313" key="10">
    <source>
        <dbReference type="EMBL" id="SJL85372.1"/>
    </source>
</evidence>
<dbReference type="Pfam" id="PF01121">
    <property type="entry name" value="CoaE"/>
    <property type="match status" value="1"/>
</dbReference>
<keyword evidence="6 8" id="KW-0067">ATP-binding</keyword>